<sequence>MAFTVSKIDHIGVACKDLDISKKFYTDILGLECTGEEAVPSQGVKTVFIKCGPNLIELLVDITENNDGPIGKYIAKNGQGIQHVALLVDDLVAAIADVQAKGGVMIDKAPRGGAGGMDIAFVHPKSVGILLELCTPHKA</sequence>
<dbReference type="PROSITE" id="PS51819">
    <property type="entry name" value="VOC"/>
    <property type="match status" value="1"/>
</dbReference>
<accession>A0A1G6IXA5</accession>
<dbReference type="Pfam" id="PF13669">
    <property type="entry name" value="Glyoxalase_4"/>
    <property type="match status" value="1"/>
</dbReference>
<dbReference type="GO" id="GO:0004493">
    <property type="term" value="F:methylmalonyl-CoA epimerase activity"/>
    <property type="evidence" value="ECO:0007669"/>
    <property type="project" value="TreeGrafter"/>
</dbReference>
<dbReference type="RefSeq" id="WP_093729417.1">
    <property type="nucleotide sequence ID" value="NZ_FMYW01000002.1"/>
</dbReference>
<dbReference type="InterPro" id="IPR029068">
    <property type="entry name" value="Glyas_Bleomycin-R_OHBP_Dase"/>
</dbReference>
<comment type="similarity">
    <text evidence="1">Belongs to the methylmalonyl-CoA epimerase family.</text>
</comment>
<dbReference type="InterPro" id="IPR051785">
    <property type="entry name" value="MMCE/EMCE_epimerase"/>
</dbReference>
<dbReference type="AlphaFoldDB" id="A0A1G6IXA5"/>
<dbReference type="GO" id="GO:0046872">
    <property type="term" value="F:metal ion binding"/>
    <property type="evidence" value="ECO:0007669"/>
    <property type="project" value="UniProtKB-KW"/>
</dbReference>
<proteinExistence type="inferred from homology"/>
<protein>
    <submittedName>
        <fullName evidence="4">Methylmalonyl-CoA epimerase</fullName>
    </submittedName>
</protein>
<dbReference type="InterPro" id="IPR037523">
    <property type="entry name" value="VOC_core"/>
</dbReference>
<evidence type="ECO:0000259" key="3">
    <source>
        <dbReference type="PROSITE" id="PS51819"/>
    </source>
</evidence>
<evidence type="ECO:0000313" key="5">
    <source>
        <dbReference type="Proteomes" id="UP000198943"/>
    </source>
</evidence>
<organism evidence="4 5">
    <name type="scientific">Succiniclasticum ruminis</name>
    <dbReference type="NCBI Taxonomy" id="40841"/>
    <lineage>
        <taxon>Bacteria</taxon>
        <taxon>Bacillati</taxon>
        <taxon>Bacillota</taxon>
        <taxon>Negativicutes</taxon>
        <taxon>Acidaminococcales</taxon>
        <taxon>Acidaminococcaceae</taxon>
        <taxon>Succiniclasticum</taxon>
    </lineage>
</organism>
<dbReference type="EMBL" id="FMYW01000002">
    <property type="protein sequence ID" value="SDC11117.1"/>
    <property type="molecule type" value="Genomic_DNA"/>
</dbReference>
<dbReference type="PANTHER" id="PTHR43048:SF3">
    <property type="entry name" value="METHYLMALONYL-COA EPIMERASE, MITOCHONDRIAL"/>
    <property type="match status" value="1"/>
</dbReference>
<dbReference type="NCBIfam" id="TIGR03081">
    <property type="entry name" value="metmalonyl_epim"/>
    <property type="match status" value="1"/>
</dbReference>
<evidence type="ECO:0000256" key="1">
    <source>
        <dbReference type="ARBA" id="ARBA00009308"/>
    </source>
</evidence>
<feature type="domain" description="VOC" evidence="3">
    <location>
        <begin position="7"/>
        <end position="136"/>
    </location>
</feature>
<dbReference type="Proteomes" id="UP000198943">
    <property type="component" value="Unassembled WGS sequence"/>
</dbReference>
<dbReference type="GO" id="GO:0046491">
    <property type="term" value="P:L-methylmalonyl-CoA metabolic process"/>
    <property type="evidence" value="ECO:0007669"/>
    <property type="project" value="TreeGrafter"/>
</dbReference>
<evidence type="ECO:0000256" key="2">
    <source>
        <dbReference type="ARBA" id="ARBA00022723"/>
    </source>
</evidence>
<dbReference type="Gene3D" id="3.10.180.10">
    <property type="entry name" value="2,3-Dihydroxybiphenyl 1,2-Dioxygenase, domain 1"/>
    <property type="match status" value="1"/>
</dbReference>
<gene>
    <name evidence="4" type="ORF">SAMN04487864_102258</name>
</gene>
<dbReference type="SUPFAM" id="SSF54593">
    <property type="entry name" value="Glyoxalase/Bleomycin resistance protein/Dihydroxybiphenyl dioxygenase"/>
    <property type="match status" value="1"/>
</dbReference>
<dbReference type="PANTHER" id="PTHR43048">
    <property type="entry name" value="METHYLMALONYL-COA EPIMERASE"/>
    <property type="match status" value="1"/>
</dbReference>
<name>A0A1G6IXA5_9FIRM</name>
<dbReference type="OrthoDB" id="9788468at2"/>
<evidence type="ECO:0000313" key="4">
    <source>
        <dbReference type="EMBL" id="SDC11117.1"/>
    </source>
</evidence>
<dbReference type="CDD" id="cd07249">
    <property type="entry name" value="MMCE"/>
    <property type="match status" value="1"/>
</dbReference>
<keyword evidence="5" id="KW-1185">Reference proteome</keyword>
<dbReference type="InterPro" id="IPR017515">
    <property type="entry name" value="MeMalonyl-CoA_epimerase"/>
</dbReference>
<reference evidence="5" key="1">
    <citation type="submission" date="2016-10" db="EMBL/GenBank/DDBJ databases">
        <authorList>
            <person name="Varghese N."/>
            <person name="Submissions S."/>
        </authorList>
    </citation>
    <scope>NUCLEOTIDE SEQUENCE [LARGE SCALE GENOMIC DNA]</scope>
    <source>
        <strain evidence="5">DSM 11005</strain>
    </source>
</reference>
<keyword evidence="2" id="KW-0479">Metal-binding</keyword>